<feature type="domain" description="Secretion system C-terminal sorting" evidence="3">
    <location>
        <begin position="43"/>
        <end position="114"/>
    </location>
</feature>
<keyword evidence="5" id="KW-1185">Reference proteome</keyword>
<evidence type="ECO:0000313" key="5">
    <source>
        <dbReference type="Proteomes" id="UP000199109"/>
    </source>
</evidence>
<keyword evidence="1 2" id="KW-0732">Signal</keyword>
<proteinExistence type="predicted"/>
<feature type="chain" id="PRO_5011637651" evidence="2">
    <location>
        <begin position="22"/>
        <end position="117"/>
    </location>
</feature>
<accession>A0A1G7AHE0</accession>
<dbReference type="AlphaFoldDB" id="A0A1G7AHE0"/>
<dbReference type="NCBIfam" id="TIGR04183">
    <property type="entry name" value="Por_Secre_tail"/>
    <property type="match status" value="1"/>
</dbReference>
<dbReference type="Proteomes" id="UP000199109">
    <property type="component" value="Unassembled WGS sequence"/>
</dbReference>
<feature type="signal peptide" evidence="2">
    <location>
        <begin position="1"/>
        <end position="21"/>
    </location>
</feature>
<evidence type="ECO:0000256" key="2">
    <source>
        <dbReference type="SAM" id="SignalP"/>
    </source>
</evidence>
<dbReference type="Gene3D" id="2.60.40.3080">
    <property type="match status" value="1"/>
</dbReference>
<evidence type="ECO:0000313" key="4">
    <source>
        <dbReference type="EMBL" id="SDE14182.1"/>
    </source>
</evidence>
<sequence>MKKYFSLIVLLMASFIGKAQSGNSEGEPAVKTQQPVSQVKIKVFPNPATNVVTILGLKNTSKADIAIMDISGNTVLAHQWTIRRNVLNIPISTLEPGAYIIRIHSDEQQVRTKFYKQ</sequence>
<dbReference type="OrthoDB" id="1446312at2"/>
<evidence type="ECO:0000259" key="3">
    <source>
        <dbReference type="Pfam" id="PF18962"/>
    </source>
</evidence>
<dbReference type="RefSeq" id="WP_091867173.1">
    <property type="nucleotide sequence ID" value="NZ_FNAO01000003.1"/>
</dbReference>
<gene>
    <name evidence="4" type="ORF">SAMN05421636_103379</name>
</gene>
<evidence type="ECO:0000256" key="1">
    <source>
        <dbReference type="ARBA" id="ARBA00022729"/>
    </source>
</evidence>
<organism evidence="4 5">
    <name type="scientific">Pricia antarctica</name>
    <dbReference type="NCBI Taxonomy" id="641691"/>
    <lineage>
        <taxon>Bacteria</taxon>
        <taxon>Pseudomonadati</taxon>
        <taxon>Bacteroidota</taxon>
        <taxon>Flavobacteriia</taxon>
        <taxon>Flavobacteriales</taxon>
        <taxon>Flavobacteriaceae</taxon>
        <taxon>Pricia</taxon>
    </lineage>
</organism>
<dbReference type="Pfam" id="PF18962">
    <property type="entry name" value="Por_Secre_tail"/>
    <property type="match status" value="1"/>
</dbReference>
<reference evidence="4 5" key="1">
    <citation type="submission" date="2016-10" db="EMBL/GenBank/DDBJ databases">
        <authorList>
            <person name="de Groot N.N."/>
        </authorList>
    </citation>
    <scope>NUCLEOTIDE SEQUENCE [LARGE SCALE GENOMIC DNA]</scope>
    <source>
        <strain evidence="4 5">DSM 23421</strain>
    </source>
</reference>
<protein>
    <submittedName>
        <fullName evidence="4">Por secretion system C-terminal sorting domain-containing protein</fullName>
    </submittedName>
</protein>
<dbReference type="EMBL" id="FNAO01000003">
    <property type="protein sequence ID" value="SDE14182.1"/>
    <property type="molecule type" value="Genomic_DNA"/>
</dbReference>
<dbReference type="STRING" id="641691.SAMN05421636_103379"/>
<name>A0A1G7AHE0_9FLAO</name>
<dbReference type="InterPro" id="IPR026444">
    <property type="entry name" value="Secre_tail"/>
</dbReference>